<dbReference type="FunFam" id="1.20.5.170:FF:000028">
    <property type="entry name" value="CCAAT/enhancer-binding protein beta"/>
    <property type="match status" value="1"/>
</dbReference>
<dbReference type="GO" id="GO:0030099">
    <property type="term" value="P:myeloid cell differentiation"/>
    <property type="evidence" value="ECO:0007669"/>
    <property type="project" value="TreeGrafter"/>
</dbReference>
<evidence type="ECO:0000259" key="11">
    <source>
        <dbReference type="PROSITE" id="PS50217"/>
    </source>
</evidence>
<evidence type="ECO:0000256" key="5">
    <source>
        <dbReference type="ARBA" id="ARBA00023159"/>
    </source>
</evidence>
<accession>A0A553NI62</accession>
<reference evidence="12 13" key="1">
    <citation type="journal article" date="2019" name="Sci. Data">
        <title>Hybrid genome assembly and annotation of Danionella translucida.</title>
        <authorList>
            <person name="Kadobianskyi M."/>
            <person name="Schulze L."/>
            <person name="Schuelke M."/>
            <person name="Judkewitz B."/>
        </authorList>
    </citation>
    <scope>NUCLEOTIDE SEQUENCE [LARGE SCALE GENOMIC DNA]</scope>
    <source>
        <strain evidence="12 13">Bolton</strain>
    </source>
</reference>
<dbReference type="Pfam" id="PF07716">
    <property type="entry name" value="bZIP_2"/>
    <property type="match status" value="1"/>
</dbReference>
<comment type="caution">
    <text evidence="12">The sequence shown here is derived from an EMBL/GenBank/DDBJ whole genome shotgun (WGS) entry which is preliminary data.</text>
</comment>
<comment type="similarity">
    <text evidence="2 8">Belongs to the bZIP family. C/EBP subfamily.</text>
</comment>
<dbReference type="PANTHER" id="PTHR23334:SF5">
    <property type="entry name" value="CCAAT_ENHANCER-BINDING PROTEIN ALPHA"/>
    <property type="match status" value="1"/>
</dbReference>
<evidence type="ECO:0000256" key="2">
    <source>
        <dbReference type="ARBA" id="ARBA00006951"/>
    </source>
</evidence>
<gene>
    <name evidence="12" type="ORF">DNTS_022287</name>
</gene>
<keyword evidence="13" id="KW-1185">Reference proteome</keyword>
<evidence type="ECO:0000256" key="1">
    <source>
        <dbReference type="ARBA" id="ARBA00004123"/>
    </source>
</evidence>
<evidence type="ECO:0000256" key="4">
    <source>
        <dbReference type="ARBA" id="ARBA00023125"/>
    </source>
</evidence>
<dbReference type="InterPro" id="IPR031106">
    <property type="entry name" value="C/EBP"/>
</dbReference>
<organism evidence="12 13">
    <name type="scientific">Danionella cerebrum</name>
    <dbReference type="NCBI Taxonomy" id="2873325"/>
    <lineage>
        <taxon>Eukaryota</taxon>
        <taxon>Metazoa</taxon>
        <taxon>Chordata</taxon>
        <taxon>Craniata</taxon>
        <taxon>Vertebrata</taxon>
        <taxon>Euteleostomi</taxon>
        <taxon>Actinopterygii</taxon>
        <taxon>Neopterygii</taxon>
        <taxon>Teleostei</taxon>
        <taxon>Ostariophysi</taxon>
        <taxon>Cypriniformes</taxon>
        <taxon>Danionidae</taxon>
        <taxon>Danioninae</taxon>
        <taxon>Danionella</taxon>
    </lineage>
</organism>
<evidence type="ECO:0000256" key="9">
    <source>
        <dbReference type="SAM" id="Coils"/>
    </source>
</evidence>
<dbReference type="PIRSF" id="PIRSF005879">
    <property type="entry name" value="CCAAT/enhancer-binding"/>
    <property type="match status" value="1"/>
</dbReference>
<keyword evidence="5 8" id="KW-0010">Activator</keyword>
<dbReference type="GO" id="GO:0000978">
    <property type="term" value="F:RNA polymerase II cis-regulatory region sequence-specific DNA binding"/>
    <property type="evidence" value="ECO:0007669"/>
    <property type="project" value="TreeGrafter"/>
</dbReference>
<keyword evidence="3 8" id="KW-0805">Transcription regulation</keyword>
<feature type="region of interest" description="Disordered" evidence="10">
    <location>
        <begin position="226"/>
        <end position="275"/>
    </location>
</feature>
<dbReference type="SMART" id="SM00338">
    <property type="entry name" value="BRLZ"/>
    <property type="match status" value="1"/>
</dbReference>
<keyword evidence="9" id="KW-0175">Coiled coil</keyword>
<feature type="region of interest" description="Disordered" evidence="10">
    <location>
        <begin position="186"/>
        <end position="209"/>
    </location>
</feature>
<dbReference type="InterPro" id="IPR046347">
    <property type="entry name" value="bZIP_sf"/>
</dbReference>
<dbReference type="GO" id="GO:0000981">
    <property type="term" value="F:DNA-binding transcription factor activity, RNA polymerase II-specific"/>
    <property type="evidence" value="ECO:0007669"/>
    <property type="project" value="TreeGrafter"/>
</dbReference>
<feature type="coiled-coil region" evidence="9">
    <location>
        <begin position="296"/>
        <end position="330"/>
    </location>
</feature>
<dbReference type="STRING" id="623744.A0A553NI62"/>
<dbReference type="CDD" id="cd14711">
    <property type="entry name" value="bZIP_CEBPA"/>
    <property type="match status" value="1"/>
</dbReference>
<protein>
    <recommendedName>
        <fullName evidence="8">CCAAT/enhancer-binding protein</fullName>
    </recommendedName>
</protein>
<keyword evidence="6 8" id="KW-0804">Transcription</keyword>
<dbReference type="PANTHER" id="PTHR23334">
    <property type="entry name" value="CCAAT/ENHANCER BINDING PROTEIN"/>
    <property type="match status" value="1"/>
</dbReference>
<dbReference type="EMBL" id="SRMA01026945">
    <property type="protein sequence ID" value="TRY65132.1"/>
    <property type="molecule type" value="Genomic_DNA"/>
</dbReference>
<feature type="domain" description="BZIP" evidence="11">
    <location>
        <begin position="271"/>
        <end position="334"/>
    </location>
</feature>
<dbReference type="Gene3D" id="1.20.5.170">
    <property type="match status" value="1"/>
</dbReference>
<evidence type="ECO:0000256" key="6">
    <source>
        <dbReference type="ARBA" id="ARBA00023163"/>
    </source>
</evidence>
<evidence type="ECO:0000313" key="12">
    <source>
        <dbReference type="EMBL" id="TRY65132.1"/>
    </source>
</evidence>
<dbReference type="AlphaFoldDB" id="A0A553NI62"/>
<sequence length="347" mass="39082">MSESSNVARGCIIARLPPALVYMAYGKLQRLGASSAFYGTANKLDSRSSSPCLAGFRYSMEQANLYEVAPRPLMTNLTQNHQNPYMYKDTAGDLSEICENENSIDISAYIDPSAFNDEFLADLFHNSSKQEKLKLASGDYDYPHGVNGTPGAQQIYGCLNSYMDSSKLEPMYDSQARMRPVAIKQEPREEDELGDSMPPTYHHSQHHAPHMSYLQHQIAHCAQTTMHLQPGHPTPPPTPVPSPHHQHSHLPGGSMKMGDRGKSKKHVDKSSTEYRLRRERNNIAVRKSRDKAKMRNVETQQKVIELSADNDRLRKRVEHLTRELETLRGIFRQLPDGSFVKSMGNCA</sequence>
<name>A0A553NI62_9TELE</name>
<evidence type="ECO:0000256" key="10">
    <source>
        <dbReference type="SAM" id="MobiDB-lite"/>
    </source>
</evidence>
<dbReference type="InterPro" id="IPR004827">
    <property type="entry name" value="bZIP"/>
</dbReference>
<keyword evidence="4 8" id="KW-0238">DNA-binding</keyword>
<proteinExistence type="inferred from homology"/>
<dbReference type="GO" id="GO:0006351">
    <property type="term" value="P:DNA-templated transcription"/>
    <property type="evidence" value="ECO:0007669"/>
    <property type="project" value="InterPro"/>
</dbReference>
<dbReference type="InterPro" id="IPR016468">
    <property type="entry name" value="C/EBP_chordates"/>
</dbReference>
<evidence type="ECO:0000256" key="3">
    <source>
        <dbReference type="ARBA" id="ARBA00023015"/>
    </source>
</evidence>
<dbReference type="PROSITE" id="PS50217">
    <property type="entry name" value="BZIP"/>
    <property type="match status" value="1"/>
</dbReference>
<comment type="subcellular location">
    <subcellularLocation>
        <location evidence="1 8">Nucleus</location>
    </subcellularLocation>
</comment>
<evidence type="ECO:0000256" key="7">
    <source>
        <dbReference type="ARBA" id="ARBA00023242"/>
    </source>
</evidence>
<feature type="compositionally biased region" description="Pro residues" evidence="10">
    <location>
        <begin position="232"/>
        <end position="242"/>
    </location>
</feature>
<evidence type="ECO:0000313" key="13">
    <source>
        <dbReference type="Proteomes" id="UP000316079"/>
    </source>
</evidence>
<evidence type="ECO:0000256" key="8">
    <source>
        <dbReference type="PIRNR" id="PIRNR005879"/>
    </source>
</evidence>
<keyword evidence="7 8" id="KW-0539">Nucleus</keyword>
<dbReference type="OrthoDB" id="10032067at2759"/>
<dbReference type="GO" id="GO:0005634">
    <property type="term" value="C:nucleus"/>
    <property type="evidence" value="ECO:0007669"/>
    <property type="project" value="UniProtKB-SubCell"/>
</dbReference>
<dbReference type="SUPFAM" id="SSF57959">
    <property type="entry name" value="Leucine zipper domain"/>
    <property type="match status" value="1"/>
</dbReference>
<dbReference type="Proteomes" id="UP000316079">
    <property type="component" value="Unassembled WGS sequence"/>
</dbReference>